<protein>
    <submittedName>
        <fullName evidence="2">Uncharacterized protein</fullName>
    </submittedName>
</protein>
<gene>
    <name evidence="2" type="ORF">SOCE26_090750</name>
</gene>
<name>A0A2L0F7N9_SORCE</name>
<feature type="region of interest" description="Disordered" evidence="1">
    <location>
        <begin position="39"/>
        <end position="67"/>
    </location>
</feature>
<evidence type="ECO:0000256" key="1">
    <source>
        <dbReference type="SAM" id="MobiDB-lite"/>
    </source>
</evidence>
<reference evidence="2 3" key="1">
    <citation type="submission" date="2015-09" db="EMBL/GenBank/DDBJ databases">
        <title>Sorangium comparison.</title>
        <authorList>
            <person name="Zaburannyi N."/>
            <person name="Bunk B."/>
            <person name="Overmann J."/>
            <person name="Mueller R."/>
        </authorList>
    </citation>
    <scope>NUCLEOTIDE SEQUENCE [LARGE SCALE GENOMIC DNA]</scope>
    <source>
        <strain evidence="2 3">So ce26</strain>
    </source>
</reference>
<organism evidence="2 3">
    <name type="scientific">Sorangium cellulosum</name>
    <name type="common">Polyangium cellulosum</name>
    <dbReference type="NCBI Taxonomy" id="56"/>
    <lineage>
        <taxon>Bacteria</taxon>
        <taxon>Pseudomonadati</taxon>
        <taxon>Myxococcota</taxon>
        <taxon>Polyangia</taxon>
        <taxon>Polyangiales</taxon>
        <taxon>Polyangiaceae</taxon>
        <taxon>Sorangium</taxon>
    </lineage>
</organism>
<proteinExistence type="predicted"/>
<evidence type="ECO:0000313" key="3">
    <source>
        <dbReference type="Proteomes" id="UP000238348"/>
    </source>
</evidence>
<evidence type="ECO:0000313" key="2">
    <source>
        <dbReference type="EMBL" id="AUX47553.1"/>
    </source>
</evidence>
<accession>A0A2L0F7N9</accession>
<dbReference type="AlphaFoldDB" id="A0A2L0F7N9"/>
<dbReference type="Proteomes" id="UP000238348">
    <property type="component" value="Chromosome"/>
</dbReference>
<sequence>MNAWPFTMLLNPCWTLAEPCSGVDPAGSDDARSSMFLGTFRQGGARKRKPAEPVDAEPTTAESVAVA</sequence>
<dbReference type="EMBL" id="CP012673">
    <property type="protein sequence ID" value="AUX47553.1"/>
    <property type="molecule type" value="Genomic_DNA"/>
</dbReference>